<dbReference type="InterPro" id="IPR018289">
    <property type="entry name" value="MULE_transposase_dom"/>
</dbReference>
<sequence length="734" mass="82297">MAIGKLIVVCQSGGKFTTNADGTLSYSGGDAHATSLADDTKFDDFKSEIADMWKYNLDSFTVKYLLPNNKRTLITISTDRDIHRFLEFHEDSASADVYVLTPSPPAPSDATSMPCSRSSHTMPNVSVSPVDAPTDFVADAPMDWLPDAEDSEKQKAPRISSWKSSITGVGQTFNTRRELHEALDKFSLAHGFQYTIKTSDGRRFSARCKAEGCPWFLVAPKLSTTKLFRIKKMNDTHTCGVGSIRASASRKLIASIVKEKLGDTPTCKPQEIIDDIRRDFGIELSYAQAYWGIAAALEEVQGSHREAYNHLPLLCEKILETNPGSAAILNTKEDLSFQRIFVAFHASIYGFQNGCRPLLFLDCTSLKSKYGGELFTATALDGNDGIFLVAFAIVDVLSDDNWHWFLQQLKTVLSTHNGIAFVADTKKEMSESLGSVFPNCFHGYCLHQLTESLKKKFKGSLTLEVVRVLISEFHRAAYAPTTEGFKKCIETIKNISPEAYEWILQTEPEHWSNAFFKGTRYNHLKSVTESFCDLVSDLPAMPITQVIETIRRKVMEFIYTRKMDSDQWSSRLTPSAEENLQRSLVDSRSLEVVLSPGTSCFKVRDTLDILNVVSLENWECSCREWQINGLPCLHAAAAIEHVGKDVYDYCNRYFTTEAFKITYSESINPIPFLDGCGQRESSEVLVHPPCITRPVGRPKERKHALKSKQAVKRKLQCSKCKMLGHNKRKCKQSA</sequence>
<dbReference type="Proteomes" id="UP001396334">
    <property type="component" value="Unassembled WGS sequence"/>
</dbReference>
<dbReference type="SUPFAM" id="SSF54277">
    <property type="entry name" value="CAD &amp; PB1 domains"/>
    <property type="match status" value="1"/>
</dbReference>
<keyword evidence="3" id="KW-0862">Zinc</keyword>
<feature type="domain" description="SWIM-type" evidence="5">
    <location>
        <begin position="611"/>
        <end position="643"/>
    </location>
</feature>
<evidence type="ECO:0000259" key="5">
    <source>
        <dbReference type="PROSITE" id="PS50966"/>
    </source>
</evidence>
<protein>
    <recommendedName>
        <fullName evidence="5">SWIM-type domain-containing protein</fullName>
    </recommendedName>
</protein>
<evidence type="ECO:0000313" key="6">
    <source>
        <dbReference type="EMBL" id="KAK8988304.1"/>
    </source>
</evidence>
<keyword evidence="1" id="KW-0479">Metal-binding</keyword>
<dbReference type="PROSITE" id="PS50966">
    <property type="entry name" value="ZF_SWIM"/>
    <property type="match status" value="1"/>
</dbReference>
<dbReference type="Pfam" id="PF00564">
    <property type="entry name" value="PB1"/>
    <property type="match status" value="1"/>
</dbReference>
<keyword evidence="2 4" id="KW-0863">Zinc-finger</keyword>
<dbReference type="InterPro" id="IPR007527">
    <property type="entry name" value="Znf_SWIM"/>
</dbReference>
<evidence type="ECO:0000256" key="2">
    <source>
        <dbReference type="ARBA" id="ARBA00022771"/>
    </source>
</evidence>
<reference evidence="6 7" key="1">
    <citation type="journal article" date="2024" name="G3 (Bethesda)">
        <title>Genome assembly of Hibiscus sabdariffa L. provides insights into metabolisms of medicinal natural products.</title>
        <authorList>
            <person name="Kim T."/>
        </authorList>
    </citation>
    <scope>NUCLEOTIDE SEQUENCE [LARGE SCALE GENOMIC DNA]</scope>
    <source>
        <strain evidence="6">TK-2024</strain>
        <tissue evidence="6">Old leaves</tissue>
    </source>
</reference>
<dbReference type="PANTHER" id="PTHR31973:SF122">
    <property type="match status" value="1"/>
</dbReference>
<dbReference type="EMBL" id="JBBPBN010000059">
    <property type="protein sequence ID" value="KAK8988304.1"/>
    <property type="molecule type" value="Genomic_DNA"/>
</dbReference>
<name>A0ABR2PIP2_9ROSI</name>
<comment type="caution">
    <text evidence="6">The sequence shown here is derived from an EMBL/GenBank/DDBJ whole genome shotgun (WGS) entry which is preliminary data.</text>
</comment>
<dbReference type="Pfam" id="PF10551">
    <property type="entry name" value="MULE"/>
    <property type="match status" value="1"/>
</dbReference>
<organism evidence="6 7">
    <name type="scientific">Hibiscus sabdariffa</name>
    <name type="common">roselle</name>
    <dbReference type="NCBI Taxonomy" id="183260"/>
    <lineage>
        <taxon>Eukaryota</taxon>
        <taxon>Viridiplantae</taxon>
        <taxon>Streptophyta</taxon>
        <taxon>Embryophyta</taxon>
        <taxon>Tracheophyta</taxon>
        <taxon>Spermatophyta</taxon>
        <taxon>Magnoliopsida</taxon>
        <taxon>eudicotyledons</taxon>
        <taxon>Gunneridae</taxon>
        <taxon>Pentapetalae</taxon>
        <taxon>rosids</taxon>
        <taxon>malvids</taxon>
        <taxon>Malvales</taxon>
        <taxon>Malvaceae</taxon>
        <taxon>Malvoideae</taxon>
        <taxon>Hibiscus</taxon>
    </lineage>
</organism>
<evidence type="ECO:0000256" key="1">
    <source>
        <dbReference type="ARBA" id="ARBA00022723"/>
    </source>
</evidence>
<evidence type="ECO:0000256" key="3">
    <source>
        <dbReference type="ARBA" id="ARBA00022833"/>
    </source>
</evidence>
<dbReference type="Pfam" id="PF04434">
    <property type="entry name" value="SWIM"/>
    <property type="match status" value="1"/>
</dbReference>
<evidence type="ECO:0000256" key="4">
    <source>
        <dbReference type="PROSITE-ProRule" id="PRU00325"/>
    </source>
</evidence>
<dbReference type="Pfam" id="PF03108">
    <property type="entry name" value="DBD_Tnp_Mut"/>
    <property type="match status" value="1"/>
</dbReference>
<dbReference type="PANTHER" id="PTHR31973">
    <property type="entry name" value="POLYPROTEIN, PUTATIVE-RELATED"/>
    <property type="match status" value="1"/>
</dbReference>
<dbReference type="SMART" id="SM00666">
    <property type="entry name" value="PB1"/>
    <property type="match status" value="1"/>
</dbReference>
<evidence type="ECO:0000313" key="7">
    <source>
        <dbReference type="Proteomes" id="UP001396334"/>
    </source>
</evidence>
<dbReference type="SMART" id="SM00575">
    <property type="entry name" value="ZnF_PMZ"/>
    <property type="match status" value="1"/>
</dbReference>
<proteinExistence type="predicted"/>
<accession>A0ABR2PIP2</accession>
<gene>
    <name evidence="6" type="ORF">V6N11_065898</name>
</gene>
<dbReference type="InterPro" id="IPR004332">
    <property type="entry name" value="Transposase_MuDR"/>
</dbReference>
<dbReference type="InterPro" id="IPR000270">
    <property type="entry name" value="PB1_dom"/>
</dbReference>
<keyword evidence="7" id="KW-1185">Reference proteome</keyword>
<dbReference type="InterPro" id="IPR006564">
    <property type="entry name" value="Znf_PMZ"/>
</dbReference>